<dbReference type="EMBL" id="AWWV01011116">
    <property type="protein sequence ID" value="OMO74359.1"/>
    <property type="molecule type" value="Genomic_DNA"/>
</dbReference>
<reference evidence="10 11" key="1">
    <citation type="submission" date="2013-09" db="EMBL/GenBank/DDBJ databases">
        <title>Corchorus capsularis genome sequencing.</title>
        <authorList>
            <person name="Alam M."/>
            <person name="Haque M.S."/>
            <person name="Islam M.S."/>
            <person name="Emdad E.M."/>
            <person name="Islam M.M."/>
            <person name="Ahmed B."/>
            <person name="Halim A."/>
            <person name="Hossen Q.M.M."/>
            <person name="Hossain M.Z."/>
            <person name="Ahmed R."/>
            <person name="Khan M.M."/>
            <person name="Islam R."/>
            <person name="Rashid M.M."/>
            <person name="Khan S.A."/>
            <person name="Rahman M.S."/>
            <person name="Alam M."/>
        </authorList>
    </citation>
    <scope>NUCLEOTIDE SEQUENCE [LARGE SCALE GENOMIC DNA]</scope>
    <source>
        <strain evidence="11">cv. CVL-1</strain>
        <tissue evidence="10">Whole seedling</tissue>
    </source>
</reference>
<evidence type="ECO:0000256" key="7">
    <source>
        <dbReference type="SAM" id="MobiDB-lite"/>
    </source>
</evidence>
<keyword evidence="5" id="KW-0067">ATP-binding</keyword>
<keyword evidence="4" id="KW-0347">Helicase</keyword>
<evidence type="ECO:0000256" key="1">
    <source>
        <dbReference type="ARBA" id="ARBA00004123"/>
    </source>
</evidence>
<gene>
    <name evidence="10" type="ORF">CCACVL1_16794</name>
</gene>
<dbReference type="GO" id="GO:0004386">
    <property type="term" value="F:helicase activity"/>
    <property type="evidence" value="ECO:0007669"/>
    <property type="project" value="UniProtKB-KW"/>
</dbReference>
<dbReference type="Gene3D" id="3.40.50.300">
    <property type="entry name" value="P-loop containing nucleotide triphosphate hydrolases"/>
    <property type="match status" value="1"/>
</dbReference>
<dbReference type="PANTHER" id="PTHR45821:SF1">
    <property type="entry name" value="ATP-DEPENDENT HELICASE FAMILY PROTEIN-RELATED"/>
    <property type="match status" value="1"/>
</dbReference>
<evidence type="ECO:0000259" key="9">
    <source>
        <dbReference type="PROSITE" id="PS51194"/>
    </source>
</evidence>
<dbReference type="Gramene" id="OMO74359">
    <property type="protein sequence ID" value="OMO74359"/>
    <property type="gene ID" value="CCACVL1_16794"/>
</dbReference>
<protein>
    <submittedName>
        <fullName evidence="10">SNF2-related protein</fullName>
    </submittedName>
</protein>
<dbReference type="GO" id="GO:0016787">
    <property type="term" value="F:hydrolase activity"/>
    <property type="evidence" value="ECO:0007669"/>
    <property type="project" value="UniProtKB-KW"/>
</dbReference>
<dbReference type="SMART" id="SM00487">
    <property type="entry name" value="DEXDc"/>
    <property type="match status" value="1"/>
</dbReference>
<evidence type="ECO:0000259" key="8">
    <source>
        <dbReference type="PROSITE" id="PS51192"/>
    </source>
</evidence>
<dbReference type="Gene3D" id="3.40.50.10810">
    <property type="entry name" value="Tandem AAA-ATPase domain"/>
    <property type="match status" value="1"/>
</dbReference>
<comment type="caution">
    <text evidence="10">The sequence shown here is derived from an EMBL/GenBank/DDBJ whole genome shotgun (WGS) entry which is preliminary data.</text>
</comment>
<dbReference type="GO" id="GO:0080188">
    <property type="term" value="P:gene silencing by siRNA-directed DNA methylation"/>
    <property type="evidence" value="ECO:0007669"/>
    <property type="project" value="InterPro"/>
</dbReference>
<evidence type="ECO:0000256" key="3">
    <source>
        <dbReference type="ARBA" id="ARBA00022801"/>
    </source>
</evidence>
<dbReference type="SUPFAM" id="SSF52540">
    <property type="entry name" value="P-loop containing nucleoside triphosphate hydrolases"/>
    <property type="match status" value="2"/>
</dbReference>
<dbReference type="GO" id="GO:0005524">
    <property type="term" value="F:ATP binding"/>
    <property type="evidence" value="ECO:0007669"/>
    <property type="project" value="UniProtKB-KW"/>
</dbReference>
<dbReference type="OMA" id="NIWEEMA"/>
<dbReference type="InterPro" id="IPR038718">
    <property type="entry name" value="SNF2-like_sf"/>
</dbReference>
<dbReference type="InterPro" id="IPR000330">
    <property type="entry name" value="SNF2_N"/>
</dbReference>
<evidence type="ECO:0000256" key="4">
    <source>
        <dbReference type="ARBA" id="ARBA00022806"/>
    </source>
</evidence>
<feature type="domain" description="Helicase C-terminal" evidence="9">
    <location>
        <begin position="1208"/>
        <end position="1394"/>
    </location>
</feature>
<dbReference type="GO" id="GO:0005634">
    <property type="term" value="C:nucleus"/>
    <property type="evidence" value="ECO:0007669"/>
    <property type="project" value="UniProtKB-SubCell"/>
</dbReference>
<accession>A0A1R3HVF9</accession>
<keyword evidence="11" id="KW-1185">Reference proteome</keyword>
<dbReference type="Pfam" id="PF00271">
    <property type="entry name" value="Helicase_C"/>
    <property type="match status" value="1"/>
</dbReference>
<keyword evidence="6" id="KW-0539">Nucleus</keyword>
<comment type="subcellular location">
    <subcellularLocation>
        <location evidence="1">Nucleus</location>
    </subcellularLocation>
</comment>
<dbReference type="PROSITE" id="PS51192">
    <property type="entry name" value="HELICASE_ATP_BIND_1"/>
    <property type="match status" value="1"/>
</dbReference>
<proteinExistence type="predicted"/>
<feature type="compositionally biased region" description="Polar residues" evidence="7">
    <location>
        <begin position="441"/>
        <end position="454"/>
    </location>
</feature>
<evidence type="ECO:0000256" key="5">
    <source>
        <dbReference type="ARBA" id="ARBA00022840"/>
    </source>
</evidence>
<dbReference type="InterPro" id="IPR027417">
    <property type="entry name" value="P-loop_NTPase"/>
</dbReference>
<dbReference type="InterPro" id="IPR001650">
    <property type="entry name" value="Helicase_C-like"/>
</dbReference>
<feature type="region of interest" description="Disordered" evidence="7">
    <location>
        <begin position="127"/>
        <end position="155"/>
    </location>
</feature>
<feature type="compositionally biased region" description="Basic and acidic residues" evidence="7">
    <location>
        <begin position="457"/>
        <end position="469"/>
    </location>
</feature>
<dbReference type="InterPro" id="IPR049730">
    <property type="entry name" value="SNF2/RAD54-like_C"/>
</dbReference>
<evidence type="ECO:0000313" key="11">
    <source>
        <dbReference type="Proteomes" id="UP000188268"/>
    </source>
</evidence>
<evidence type="ECO:0000256" key="6">
    <source>
        <dbReference type="ARBA" id="ARBA00023242"/>
    </source>
</evidence>
<evidence type="ECO:0000313" key="10">
    <source>
        <dbReference type="EMBL" id="OMO74359.1"/>
    </source>
</evidence>
<keyword evidence="2" id="KW-0547">Nucleotide-binding</keyword>
<dbReference type="PANTHER" id="PTHR45821">
    <property type="entry name" value="SNF2 DOMAIN-CONTAINING PROTEIN CLASSY 2-RELATED"/>
    <property type="match status" value="1"/>
</dbReference>
<feature type="compositionally biased region" description="Polar residues" evidence="7">
    <location>
        <begin position="132"/>
        <end position="146"/>
    </location>
</feature>
<dbReference type="SMART" id="SM00490">
    <property type="entry name" value="HELICc"/>
    <property type="match status" value="1"/>
</dbReference>
<organism evidence="10 11">
    <name type="scientific">Corchorus capsularis</name>
    <name type="common">Jute</name>
    <dbReference type="NCBI Taxonomy" id="210143"/>
    <lineage>
        <taxon>Eukaryota</taxon>
        <taxon>Viridiplantae</taxon>
        <taxon>Streptophyta</taxon>
        <taxon>Embryophyta</taxon>
        <taxon>Tracheophyta</taxon>
        <taxon>Spermatophyta</taxon>
        <taxon>Magnoliopsida</taxon>
        <taxon>eudicotyledons</taxon>
        <taxon>Gunneridae</taxon>
        <taxon>Pentapetalae</taxon>
        <taxon>rosids</taxon>
        <taxon>malvids</taxon>
        <taxon>Malvales</taxon>
        <taxon>Malvaceae</taxon>
        <taxon>Grewioideae</taxon>
        <taxon>Apeibeae</taxon>
        <taxon>Corchorus</taxon>
    </lineage>
</organism>
<feature type="domain" description="Helicase ATP-binding" evidence="8">
    <location>
        <begin position="892"/>
        <end position="1071"/>
    </location>
</feature>
<dbReference type="Proteomes" id="UP000188268">
    <property type="component" value="Unassembled WGS sequence"/>
</dbReference>
<name>A0A1R3HVF9_COCAP</name>
<dbReference type="InterPro" id="IPR014001">
    <property type="entry name" value="Helicase_ATP-bd"/>
</dbReference>
<dbReference type="InterPro" id="IPR044567">
    <property type="entry name" value="CLSY/DRD1"/>
</dbReference>
<keyword evidence="3" id="KW-0378">Hydrolase</keyword>
<dbReference type="OrthoDB" id="9900844at2759"/>
<dbReference type="STRING" id="210143.A0A1R3HVF9"/>
<feature type="region of interest" description="Disordered" evidence="7">
    <location>
        <begin position="441"/>
        <end position="469"/>
    </location>
</feature>
<sequence length="1416" mass="160341">MVVDFEFNEHRTGAQELDNYMKRHKRMKVLKEGEERVSSTLPATIDVDLEQKTKEDARKVVDSLNPFATSSLYRALVMSSHSVTEEMEALRSKLEQLQTSPIMKSSESFMHSEEGKAKRRNVMDLAERQDTQPENQNIINNQATNSAKKEAPKEEVRGAATDIDIGLNKIIYLCDNVRIKEDNDQAHIVDDMISKLSEIGMNKSLYDIAGETSGKVVESDPDNAVMMNKRKYIDTDEEEEEEDNQADTASVEGLENIWEEMAFASECSKDIAPVSITIETSRGDEDVCNHSFVLEDDLGEVCRKCDTYKKKHKRMKIFKEGEHHASSTFADMEEKTKKDALVVVDSSNPFAIPNLYRAFGSVTEEIAGLRFKLKQLISSPIMKSAESLMRSEVGKAMKRNFLNLEDKQDTQSANQNVINKQQVSTPVNPIDVDQWVSNNANETSSAQSVTQPAQDSYHLEDDNAGNDDKEVTEIIIISDSDDDDDGVRNPSHQEAVADSITYVLSTEDTMVLDSAEMEAPKEEVRSAATDIDIGLDDIIDLCDSNEVRDSQERNAQKEEEGNKLEEVAFGMDESVDQLTGYPERKASEEEGEIVFNIDVGSAKNTIIDIDDDRLIEEENNQDDMADDMGRKPSEVHFEMDKSIDQVTGCSERKASKEEVETVPNIDVRSAKETYNSTDKNTRIKEDNDQTRIADDMRSKPSEIDIEMDKSSDDVVGETSGKEVESDLDNSIMDKSKYMDTDDEEGIDNQADTASDDGLENIWKEMAFAFECSKENAPVIRKSEISSEDDEEICDHSFIIKDDVGRVCRICGIIETGIETLIDIQYSKAQRSIRTYSYEPRNKSISGLNGIVPSGVNSLGDDSESTEYYAHPRHSKQMRPHQVEGFNFLCSNLLPDDDPGGCILAHAPGSGKTFMIISFMQTFLSKYKNGKPLVVLPKGILETWKKEFQKWQVEDIPLLDFYTLKAENRSQQLDVLLQWEQQKSILFLGYKQLSSIVCDNSGSKEAADCQDKLLKLPTILILDEGHTPRNEETDVLQSLIRVQTPRKVVLSGTLYQNHVREVFNILNLVRPRFLESNTSRAAISRIMSIGTVSGARKNIKYGKQSAFFDLVEYTLQKDENSKRKEAITQELREMTSNVLHYYKGDFLDELPGLVDYTVVLNLSEKQKEGLKNLKKLERFKQIATGTAFYVHPDLKDFSDRYSSAVNNERLDQLLENLDPRHGVKMKFFLNILGLCESTGEKLLVFSQYILPLRLLERASMKNKGWMPGKETFLITGDSDYSQRELFMQRFNNSPDAKVFFGSIKACGEGISLVGASRILILDVHLNPSVTRQAIGRAFRPGQTKKVYIYRLIAADSLEEEDARTCFRKESISKMWFEWNKCSEFQDFKMKTVDLDECNDQFLESPALLEDLKVLYQR</sequence>
<dbReference type="CDD" id="cd18793">
    <property type="entry name" value="SF2_C_SNF"/>
    <property type="match status" value="1"/>
</dbReference>
<dbReference type="PROSITE" id="PS51194">
    <property type="entry name" value="HELICASE_CTER"/>
    <property type="match status" value="1"/>
</dbReference>
<dbReference type="Pfam" id="PF00176">
    <property type="entry name" value="SNF2-rel_dom"/>
    <property type="match status" value="1"/>
</dbReference>
<evidence type="ECO:0000256" key="2">
    <source>
        <dbReference type="ARBA" id="ARBA00022741"/>
    </source>
</evidence>